<dbReference type="OrthoDB" id="9811352at2"/>
<comment type="caution">
    <text evidence="1">The sequence shown here is derived from an EMBL/GenBank/DDBJ whole genome shotgun (WGS) entry which is preliminary data.</text>
</comment>
<dbReference type="Gene3D" id="3.40.30.10">
    <property type="entry name" value="Glutaredoxin"/>
    <property type="match status" value="1"/>
</dbReference>
<organism evidence="1 2">
    <name type="scientific">Leptolyngbya iicbica LK</name>
    <dbReference type="NCBI Taxonomy" id="2294035"/>
    <lineage>
        <taxon>Bacteria</taxon>
        <taxon>Bacillati</taxon>
        <taxon>Cyanobacteriota</taxon>
        <taxon>Cyanophyceae</taxon>
        <taxon>Leptolyngbyales</taxon>
        <taxon>Leptolyngbyaceae</taxon>
        <taxon>Leptolyngbya group</taxon>
        <taxon>Leptolyngbya</taxon>
        <taxon>Leptolyngbya iicbica</taxon>
    </lineage>
</organism>
<dbReference type="RefSeq" id="WP_052288336.1">
    <property type="nucleotide sequence ID" value="NZ_QVFV01000004.1"/>
</dbReference>
<evidence type="ECO:0000313" key="2">
    <source>
        <dbReference type="Proteomes" id="UP000292459"/>
    </source>
</evidence>
<proteinExistence type="predicted"/>
<dbReference type="AlphaFoldDB" id="A0A4Q7E4T1"/>
<evidence type="ECO:0008006" key="3">
    <source>
        <dbReference type="Google" id="ProtNLM"/>
    </source>
</evidence>
<dbReference type="EMBL" id="QVFV01000004">
    <property type="protein sequence ID" value="RZM77137.1"/>
    <property type="molecule type" value="Genomic_DNA"/>
</dbReference>
<accession>A0A4Q7E4T1</accession>
<dbReference type="SUPFAM" id="SSF52833">
    <property type="entry name" value="Thioredoxin-like"/>
    <property type="match status" value="1"/>
</dbReference>
<reference evidence="1 2" key="1">
    <citation type="submission" date="2018-11" db="EMBL/GenBank/DDBJ databases">
        <title>Whole genome sequencing of an environmental sample.</title>
        <authorList>
            <person name="Sarangi A.N."/>
            <person name="Singh D."/>
            <person name="Tripathy S."/>
        </authorList>
    </citation>
    <scope>NUCLEOTIDE SEQUENCE [LARGE SCALE GENOMIC DNA]</scope>
    <source>
        <strain evidence="1 2">Lakshadweep</strain>
    </source>
</reference>
<dbReference type="InterPro" id="IPR036249">
    <property type="entry name" value="Thioredoxin-like_sf"/>
</dbReference>
<dbReference type="Proteomes" id="UP000292459">
    <property type="component" value="Unassembled WGS sequence"/>
</dbReference>
<protein>
    <recommendedName>
        <fullName evidence="3">Thiol-disulfide isomerase</fullName>
    </recommendedName>
</protein>
<gene>
    <name evidence="1" type="ORF">DYY88_15915</name>
</gene>
<name>A0A4Q7E4T1_9CYAN</name>
<keyword evidence="2" id="KW-1185">Reference proteome</keyword>
<sequence length="189" mass="21000">MVIFQMKISEVLQGEFALRPLNLLLVFQVNCPGCFMYALPLAARLHDQYGDRVNILGLSTAFEDFDLNTADNTRRLLTTGEVVGMTKLHLAQQGQTAYTVPMRFPVAFDAPDGQTPGDAVESSSVPKLVSAGYTFRSNHLRGTPSWILLDESSRIWAQWFGHRSESAVELMLQQALAANSVHTFHEQSV</sequence>
<evidence type="ECO:0000313" key="1">
    <source>
        <dbReference type="EMBL" id="RZM77137.1"/>
    </source>
</evidence>